<accession>A0AAU4K1U0</accession>
<dbReference type="Proteomes" id="UP001432128">
    <property type="component" value="Chromosome"/>
</dbReference>
<sequence length="161" mass="17113">MSELDSTNPVPAPLAEQAQPNTDPANTETPETDPAANDHTDERKLRRRAQAAEAERDTLAARLEGLQLAEVDRQLAAVLAVPGDLFDFSDITLADLTDPDTGAVDPEKVTEAASALVELRPGLAYVAPRPAPRPGGYQEAGQGRGYTQQTSPASWGNVSLR</sequence>
<name>A0AAU4K1U0_9NOCA</name>
<dbReference type="EMBL" id="CP108021">
    <property type="protein sequence ID" value="WUM20019.1"/>
    <property type="molecule type" value="Genomic_DNA"/>
</dbReference>
<reference evidence="2 3" key="1">
    <citation type="submission" date="2022-10" db="EMBL/GenBank/DDBJ databases">
        <title>The complete genomes of actinobacterial strains from the NBC collection.</title>
        <authorList>
            <person name="Joergensen T.S."/>
            <person name="Alvarez Arevalo M."/>
            <person name="Sterndorff E.B."/>
            <person name="Faurdal D."/>
            <person name="Vuksanovic O."/>
            <person name="Mourched A.-S."/>
            <person name="Charusanti P."/>
            <person name="Shaw S."/>
            <person name="Blin K."/>
            <person name="Weber T."/>
        </authorList>
    </citation>
    <scope>NUCLEOTIDE SEQUENCE [LARGE SCALE GENOMIC DNA]</scope>
    <source>
        <strain evidence="2 3">NBC_00319</strain>
    </source>
</reference>
<feature type="compositionally biased region" description="Polar residues" evidence="1">
    <location>
        <begin position="145"/>
        <end position="161"/>
    </location>
</feature>
<dbReference type="AlphaFoldDB" id="A0AAU4K1U0"/>
<gene>
    <name evidence="2" type="ORF">OG579_20405</name>
</gene>
<protein>
    <submittedName>
        <fullName evidence="2">Uncharacterized protein</fullName>
    </submittedName>
</protein>
<dbReference type="KEGG" id="whr:OG579_20405"/>
<feature type="region of interest" description="Disordered" evidence="1">
    <location>
        <begin position="1"/>
        <end position="55"/>
    </location>
</feature>
<feature type="region of interest" description="Disordered" evidence="1">
    <location>
        <begin position="127"/>
        <end position="161"/>
    </location>
</feature>
<dbReference type="RefSeq" id="WP_328857439.1">
    <property type="nucleotide sequence ID" value="NZ_CP108021.1"/>
</dbReference>
<organism evidence="2 3">
    <name type="scientific">Williamsia herbipolensis</name>
    <dbReference type="NCBI Taxonomy" id="1603258"/>
    <lineage>
        <taxon>Bacteria</taxon>
        <taxon>Bacillati</taxon>
        <taxon>Actinomycetota</taxon>
        <taxon>Actinomycetes</taxon>
        <taxon>Mycobacteriales</taxon>
        <taxon>Nocardiaceae</taxon>
        <taxon>Williamsia</taxon>
    </lineage>
</organism>
<evidence type="ECO:0000256" key="1">
    <source>
        <dbReference type="SAM" id="MobiDB-lite"/>
    </source>
</evidence>
<proteinExistence type="predicted"/>
<evidence type="ECO:0000313" key="2">
    <source>
        <dbReference type="EMBL" id="WUM20019.1"/>
    </source>
</evidence>
<feature type="compositionally biased region" description="Polar residues" evidence="1">
    <location>
        <begin position="18"/>
        <end position="29"/>
    </location>
</feature>
<evidence type="ECO:0000313" key="3">
    <source>
        <dbReference type="Proteomes" id="UP001432128"/>
    </source>
</evidence>
<keyword evidence="3" id="KW-1185">Reference proteome</keyword>